<evidence type="ECO:0000313" key="2">
    <source>
        <dbReference type="EMBL" id="KLU91622.1"/>
    </source>
</evidence>
<reference evidence="2" key="1">
    <citation type="submission" date="2010-05" db="EMBL/GenBank/DDBJ databases">
        <title>The Genome Sequence of Magnaporthe poae strain ATCC 64411.</title>
        <authorList>
            <consortium name="The Broad Institute Genome Sequencing Platform"/>
            <consortium name="Broad Institute Genome Sequencing Center for Infectious Disease"/>
            <person name="Ma L.-J."/>
            <person name="Dead R."/>
            <person name="Young S."/>
            <person name="Zeng Q."/>
            <person name="Koehrsen M."/>
            <person name="Alvarado L."/>
            <person name="Berlin A."/>
            <person name="Chapman S.B."/>
            <person name="Chen Z."/>
            <person name="Freedman E."/>
            <person name="Gellesch M."/>
            <person name="Goldberg J."/>
            <person name="Griggs A."/>
            <person name="Gujja S."/>
            <person name="Heilman E.R."/>
            <person name="Heiman D."/>
            <person name="Hepburn T."/>
            <person name="Howarth C."/>
            <person name="Jen D."/>
            <person name="Larson L."/>
            <person name="Mehta T."/>
            <person name="Neiman D."/>
            <person name="Pearson M."/>
            <person name="Roberts A."/>
            <person name="Saif S."/>
            <person name="Shea T."/>
            <person name="Shenoy N."/>
            <person name="Sisk P."/>
            <person name="Stolte C."/>
            <person name="Sykes S."/>
            <person name="Walk T."/>
            <person name="White J."/>
            <person name="Yandava C."/>
            <person name="Haas B."/>
            <person name="Nusbaum C."/>
            <person name="Birren B."/>
        </authorList>
    </citation>
    <scope>NUCLEOTIDE SEQUENCE</scope>
    <source>
        <strain evidence="2">ATCC 64411</strain>
    </source>
</reference>
<name>A0A0H2U6X7_MAGP6</name>
<feature type="compositionally biased region" description="Basic residues" evidence="1">
    <location>
        <begin position="146"/>
        <end position="156"/>
    </location>
</feature>
<feature type="region of interest" description="Disordered" evidence="1">
    <location>
        <begin position="102"/>
        <end position="160"/>
    </location>
</feature>
<proteinExistence type="predicted"/>
<organism evidence="2">
    <name type="scientific">Magnaporthiopsis poae (strain ATCC 64411 / 73-15)</name>
    <name type="common">Kentucky bluegrass fungus</name>
    <name type="synonym">Magnaporthe poae</name>
    <dbReference type="NCBI Taxonomy" id="644358"/>
    <lineage>
        <taxon>Eukaryota</taxon>
        <taxon>Fungi</taxon>
        <taxon>Dikarya</taxon>
        <taxon>Ascomycota</taxon>
        <taxon>Pezizomycotina</taxon>
        <taxon>Sordariomycetes</taxon>
        <taxon>Sordariomycetidae</taxon>
        <taxon>Magnaporthales</taxon>
        <taxon>Magnaporthaceae</taxon>
        <taxon>Magnaporthiopsis</taxon>
    </lineage>
</organism>
<feature type="compositionally biased region" description="Basic and acidic residues" evidence="1">
    <location>
        <begin position="129"/>
        <end position="138"/>
    </location>
</feature>
<protein>
    <submittedName>
        <fullName evidence="2">Uncharacterized protein</fullName>
    </submittedName>
</protein>
<dbReference type="AlphaFoldDB" id="A0A0H2U6X7"/>
<reference evidence="2" key="2">
    <citation type="submission" date="2011-03" db="EMBL/GenBank/DDBJ databases">
        <title>Annotation of Magnaporthe poae ATCC 64411.</title>
        <authorList>
            <person name="Ma L.-J."/>
            <person name="Dead R."/>
            <person name="Young S.K."/>
            <person name="Zeng Q."/>
            <person name="Gargeya S."/>
            <person name="Fitzgerald M."/>
            <person name="Haas B."/>
            <person name="Abouelleil A."/>
            <person name="Alvarado L."/>
            <person name="Arachchi H.M."/>
            <person name="Berlin A."/>
            <person name="Brown A."/>
            <person name="Chapman S.B."/>
            <person name="Chen Z."/>
            <person name="Dunbar C."/>
            <person name="Freedman E."/>
            <person name="Gearin G."/>
            <person name="Gellesch M."/>
            <person name="Goldberg J."/>
            <person name="Griggs A."/>
            <person name="Gujja S."/>
            <person name="Heiman D."/>
            <person name="Howarth C."/>
            <person name="Larson L."/>
            <person name="Lui A."/>
            <person name="MacDonald P.J.P."/>
            <person name="Mehta T."/>
            <person name="Montmayeur A."/>
            <person name="Murphy C."/>
            <person name="Neiman D."/>
            <person name="Pearson M."/>
            <person name="Priest M."/>
            <person name="Roberts A."/>
            <person name="Saif S."/>
            <person name="Shea T."/>
            <person name="Shenoy N."/>
            <person name="Sisk P."/>
            <person name="Stolte C."/>
            <person name="Sykes S."/>
            <person name="Yandava C."/>
            <person name="Wortman J."/>
            <person name="Nusbaum C."/>
            <person name="Birren B."/>
        </authorList>
    </citation>
    <scope>NUCLEOTIDE SEQUENCE</scope>
    <source>
        <strain evidence="2">ATCC 64411</strain>
    </source>
</reference>
<accession>A0A0H2U6X7</accession>
<feature type="region of interest" description="Disordered" evidence="1">
    <location>
        <begin position="1"/>
        <end position="37"/>
    </location>
</feature>
<feature type="compositionally biased region" description="Basic residues" evidence="1">
    <location>
        <begin position="11"/>
        <end position="25"/>
    </location>
</feature>
<evidence type="ECO:0000256" key="1">
    <source>
        <dbReference type="SAM" id="MobiDB-lite"/>
    </source>
</evidence>
<feature type="non-terminal residue" evidence="2">
    <location>
        <position position="208"/>
    </location>
</feature>
<dbReference type="EMBL" id="GL876977">
    <property type="protein sequence ID" value="KLU91622.1"/>
    <property type="molecule type" value="Genomic_DNA"/>
</dbReference>
<gene>
    <name evidence="2" type="ORF">MAPG_10140</name>
</gene>
<dbReference type="VEuPathDB" id="FungiDB:MAPG_10140"/>
<feature type="non-terminal residue" evidence="2">
    <location>
        <position position="1"/>
    </location>
</feature>
<sequence>RRLDTKTGGRNGKKKVGATYRKARNAKLPTLPTSKPEKRAQLVTLLERARQNHLDPACPSGARNLDVRVQVPGGQAGDVGVAELGGALEDPRGVLGHDLRQHLPEASPGRVAGGVSEEGEGDEPAGQVGHDDGGHDDEPPAAARREHQHRGRHGRPGARVELRHRLVDHGPSQGRQCRLERHAGTVGGVEQVQEQDLVLDVRHQEGRR</sequence>